<gene>
    <name evidence="1" type="ORF">EV650_5554</name>
</gene>
<reference evidence="1 2" key="1">
    <citation type="submission" date="2019-03" db="EMBL/GenBank/DDBJ databases">
        <title>Genomic Encyclopedia of Type Strains, Phase III (KMG-III): the genomes of soil and plant-associated and newly described type strains.</title>
        <authorList>
            <person name="Whitman W."/>
        </authorList>
    </citation>
    <scope>NUCLEOTIDE SEQUENCE [LARGE SCALE GENOMIC DNA]</scope>
    <source>
        <strain evidence="1 2">VKM Ac-2570</strain>
    </source>
</reference>
<name>A0A4R7ZQ95_9ACTN</name>
<dbReference type="EMBL" id="SODF01000002">
    <property type="protein sequence ID" value="TDW18951.1"/>
    <property type="molecule type" value="Genomic_DNA"/>
</dbReference>
<keyword evidence="2" id="KW-1185">Reference proteome</keyword>
<dbReference type="OrthoDB" id="3699633at2"/>
<dbReference type="Proteomes" id="UP000295447">
    <property type="component" value="Unassembled WGS sequence"/>
</dbReference>
<comment type="caution">
    <text evidence="1">The sequence shown here is derived from an EMBL/GenBank/DDBJ whole genome shotgun (WGS) entry which is preliminary data.</text>
</comment>
<dbReference type="RefSeq" id="WP_134121867.1">
    <property type="nucleotide sequence ID" value="NZ_SODF01000002.1"/>
</dbReference>
<dbReference type="AlphaFoldDB" id="A0A4R7ZQ95"/>
<proteinExistence type="predicted"/>
<organism evidence="1 2">
    <name type="scientific">Kribbella kalugense</name>
    <dbReference type="NCBI Taxonomy" id="2512221"/>
    <lineage>
        <taxon>Bacteria</taxon>
        <taxon>Bacillati</taxon>
        <taxon>Actinomycetota</taxon>
        <taxon>Actinomycetes</taxon>
        <taxon>Propionibacteriales</taxon>
        <taxon>Kribbellaceae</taxon>
        <taxon>Kribbella</taxon>
    </lineage>
</organism>
<evidence type="ECO:0000313" key="1">
    <source>
        <dbReference type="EMBL" id="TDW18951.1"/>
    </source>
</evidence>
<sequence length="134" mass="15045">MVVALIATRSSLVDVGSSCCRMAVHSTTAEVSTCGRHWADALGVPGQWPFFDLAVMFDPSVENNPVWMERLEADSGHKLWTRSRQVVADMFRWASLGDRPKERFPEFDDPYEPMIQLLERGGEIWPATARSSST</sequence>
<accession>A0A4R7ZQ95</accession>
<protein>
    <submittedName>
        <fullName evidence="1">Uncharacterized protein</fullName>
    </submittedName>
</protein>
<evidence type="ECO:0000313" key="2">
    <source>
        <dbReference type="Proteomes" id="UP000295447"/>
    </source>
</evidence>